<reference evidence="8" key="1">
    <citation type="journal article" date="2023" name="Insect Mol. Biol.">
        <title>Genome sequencing provides insights into the evolution of gene families encoding plant cell wall-degrading enzymes in longhorned beetles.</title>
        <authorList>
            <person name="Shin N.R."/>
            <person name="Okamura Y."/>
            <person name="Kirsch R."/>
            <person name="Pauchet Y."/>
        </authorList>
    </citation>
    <scope>NUCLEOTIDE SEQUENCE</scope>
    <source>
        <strain evidence="8">RBIC_L_NR</strain>
    </source>
</reference>
<gene>
    <name evidence="8" type="ORF">NQ314_020990</name>
</gene>
<protein>
    <recommendedName>
        <fullName evidence="2">Regulatory protein zeste</fullName>
    </recommendedName>
</protein>
<evidence type="ECO:0000256" key="1">
    <source>
        <dbReference type="ARBA" id="ARBA00011764"/>
    </source>
</evidence>
<evidence type="ECO:0000256" key="5">
    <source>
        <dbReference type="ARBA" id="ARBA00025466"/>
    </source>
</evidence>
<proteinExistence type="predicted"/>
<organism evidence="8 9">
    <name type="scientific">Rhamnusium bicolor</name>
    <dbReference type="NCBI Taxonomy" id="1586634"/>
    <lineage>
        <taxon>Eukaryota</taxon>
        <taxon>Metazoa</taxon>
        <taxon>Ecdysozoa</taxon>
        <taxon>Arthropoda</taxon>
        <taxon>Hexapoda</taxon>
        <taxon>Insecta</taxon>
        <taxon>Pterygota</taxon>
        <taxon>Neoptera</taxon>
        <taxon>Endopterygota</taxon>
        <taxon>Coleoptera</taxon>
        <taxon>Polyphaga</taxon>
        <taxon>Cucujiformia</taxon>
        <taxon>Chrysomeloidea</taxon>
        <taxon>Cerambycidae</taxon>
        <taxon>Lepturinae</taxon>
        <taxon>Rhagiini</taxon>
        <taxon>Rhamnusium</taxon>
    </lineage>
</organism>
<keyword evidence="4" id="KW-0804">Transcription</keyword>
<comment type="caution">
    <text evidence="8">The sequence shown here is derived from an EMBL/GenBank/DDBJ whole genome shotgun (WGS) entry which is preliminary data.</text>
</comment>
<evidence type="ECO:0000256" key="3">
    <source>
        <dbReference type="ARBA" id="ARBA00023015"/>
    </source>
</evidence>
<comment type="function">
    <text evidence="5">Involved in transvection phenomena (= synapsis-dependent gene expression), where the synaptic pairing of chromosomes carrying genes with which zeste interacts influences the expression of these genes. Zeste binds to DNA and stimulates transcription from a nearby promoter.</text>
</comment>
<keyword evidence="3" id="KW-0805">Transcription regulation</keyword>
<feature type="domain" description="Myb/SANT-like DNA-binding" evidence="7">
    <location>
        <begin position="9"/>
        <end position="46"/>
    </location>
</feature>
<evidence type="ECO:0000256" key="2">
    <source>
        <dbReference type="ARBA" id="ARBA00016807"/>
    </source>
</evidence>
<dbReference type="Proteomes" id="UP001162156">
    <property type="component" value="Unassembled WGS sequence"/>
</dbReference>
<evidence type="ECO:0000256" key="6">
    <source>
        <dbReference type="SAM" id="MobiDB-lite"/>
    </source>
</evidence>
<keyword evidence="9" id="KW-1185">Reference proteome</keyword>
<sequence>MENRKKFARSTNFTSSEENVLLHLVKKYKDSIECKETDTETNKIKVAVTNLNKKYMQHKNDQSPSGPIRKRSESTVSHREEREGEGPSTNIFKPKKRPISGRIRDVSKKLKVKGYVTGED</sequence>
<feature type="compositionally biased region" description="Basic and acidic residues" evidence="6">
    <location>
        <begin position="70"/>
        <end position="85"/>
    </location>
</feature>
<accession>A0AAV8WJK2</accession>
<feature type="region of interest" description="Disordered" evidence="6">
    <location>
        <begin position="55"/>
        <end position="105"/>
    </location>
</feature>
<dbReference type="Pfam" id="PF13873">
    <property type="entry name" value="Myb_DNA-bind_5"/>
    <property type="match status" value="1"/>
</dbReference>
<evidence type="ECO:0000313" key="8">
    <source>
        <dbReference type="EMBL" id="KAJ8926626.1"/>
    </source>
</evidence>
<dbReference type="EMBL" id="JANEYF010005829">
    <property type="protein sequence ID" value="KAJ8926626.1"/>
    <property type="molecule type" value="Genomic_DNA"/>
</dbReference>
<dbReference type="AlphaFoldDB" id="A0AAV8WJK2"/>
<comment type="subunit">
    <text evidence="1">Self-associates forming complexes of several hundred monomers.</text>
</comment>
<evidence type="ECO:0000313" key="9">
    <source>
        <dbReference type="Proteomes" id="UP001162156"/>
    </source>
</evidence>
<dbReference type="InterPro" id="IPR028002">
    <property type="entry name" value="Myb_DNA-bind_5"/>
</dbReference>
<evidence type="ECO:0000259" key="7">
    <source>
        <dbReference type="Pfam" id="PF13873"/>
    </source>
</evidence>
<name>A0AAV8WJK2_9CUCU</name>
<evidence type="ECO:0000256" key="4">
    <source>
        <dbReference type="ARBA" id="ARBA00023163"/>
    </source>
</evidence>